<sequence>MALMVNANYHGPRAEARTALEPFAHLGPVRSEYLQVPWPRVFETSYFGIDDRKACSRNQHVNMYSITARRTDARAMAAFVDELLAFSRSNPAVPTTFVVHRFPTQAVRRVPDDASAYPHRDLKMHM</sequence>
<dbReference type="EMBL" id="JAQQWM010000006">
    <property type="protein sequence ID" value="KAK8060372.1"/>
    <property type="molecule type" value="Genomic_DNA"/>
</dbReference>
<dbReference type="Gene3D" id="3.40.462.20">
    <property type="match status" value="1"/>
</dbReference>
<keyword evidence="2" id="KW-1185">Reference proteome</keyword>
<reference evidence="1 2" key="1">
    <citation type="submission" date="2023-01" db="EMBL/GenBank/DDBJ databases">
        <title>Analysis of 21 Apiospora genomes using comparative genomics revels a genus with tremendous synthesis potential of carbohydrate active enzymes and secondary metabolites.</title>
        <authorList>
            <person name="Sorensen T."/>
        </authorList>
    </citation>
    <scope>NUCLEOTIDE SEQUENCE [LARGE SCALE GENOMIC DNA]</scope>
    <source>
        <strain evidence="1 2">CBS 83171</strain>
    </source>
</reference>
<evidence type="ECO:0000313" key="1">
    <source>
        <dbReference type="EMBL" id="KAK8060372.1"/>
    </source>
</evidence>
<name>A0ABR1UN83_9PEZI</name>
<dbReference type="Proteomes" id="UP001446871">
    <property type="component" value="Unassembled WGS sequence"/>
</dbReference>
<protein>
    <submittedName>
        <fullName evidence="1">Uncharacterized protein</fullName>
    </submittedName>
</protein>
<evidence type="ECO:0000313" key="2">
    <source>
        <dbReference type="Proteomes" id="UP001446871"/>
    </source>
</evidence>
<accession>A0ABR1UN83</accession>
<organism evidence="1 2">
    <name type="scientific">Apiospora saccharicola</name>
    <dbReference type="NCBI Taxonomy" id="335842"/>
    <lineage>
        <taxon>Eukaryota</taxon>
        <taxon>Fungi</taxon>
        <taxon>Dikarya</taxon>
        <taxon>Ascomycota</taxon>
        <taxon>Pezizomycotina</taxon>
        <taxon>Sordariomycetes</taxon>
        <taxon>Xylariomycetidae</taxon>
        <taxon>Amphisphaeriales</taxon>
        <taxon>Apiosporaceae</taxon>
        <taxon>Apiospora</taxon>
    </lineage>
</organism>
<proteinExistence type="predicted"/>
<gene>
    <name evidence="1" type="ORF">PG996_010302</name>
</gene>
<comment type="caution">
    <text evidence="1">The sequence shown here is derived from an EMBL/GenBank/DDBJ whole genome shotgun (WGS) entry which is preliminary data.</text>
</comment>